<gene>
    <name evidence="1" type="ORF">CCMP2556_LOCUS49082</name>
</gene>
<accession>A0ABP0RVV0</accession>
<sequence length="148" mass="16042">MIATTSHHGLTAIVTSAQVKQTIFTAGAGNALQAAVASVVRLPLEEVPNFIEDPAGYEQAWRTWLHARQLDLQKILLEDGKLKGDDLGRCAGKLCVLRGTSPRGDHGHVVVARVKADGEFELLHDPFPDAASPMLRPPFVWAAMMLPQ</sequence>
<proteinExistence type="predicted"/>
<comment type="caution">
    <text evidence="1">The sequence shown here is derived from an EMBL/GenBank/DDBJ whole genome shotgun (WGS) entry which is preliminary data.</text>
</comment>
<keyword evidence="2" id="KW-1185">Reference proteome</keyword>
<evidence type="ECO:0000313" key="1">
    <source>
        <dbReference type="EMBL" id="CAK9104759.1"/>
    </source>
</evidence>
<organism evidence="1 2">
    <name type="scientific">Durusdinium trenchii</name>
    <dbReference type="NCBI Taxonomy" id="1381693"/>
    <lineage>
        <taxon>Eukaryota</taxon>
        <taxon>Sar</taxon>
        <taxon>Alveolata</taxon>
        <taxon>Dinophyceae</taxon>
        <taxon>Suessiales</taxon>
        <taxon>Symbiodiniaceae</taxon>
        <taxon>Durusdinium</taxon>
    </lineage>
</organism>
<evidence type="ECO:0000313" key="2">
    <source>
        <dbReference type="Proteomes" id="UP001642484"/>
    </source>
</evidence>
<dbReference type="EMBL" id="CAXAMN010026650">
    <property type="protein sequence ID" value="CAK9104759.1"/>
    <property type="molecule type" value="Genomic_DNA"/>
</dbReference>
<dbReference type="Proteomes" id="UP001642484">
    <property type="component" value="Unassembled WGS sequence"/>
</dbReference>
<reference evidence="1 2" key="1">
    <citation type="submission" date="2024-02" db="EMBL/GenBank/DDBJ databases">
        <authorList>
            <person name="Chen Y."/>
            <person name="Shah S."/>
            <person name="Dougan E. K."/>
            <person name="Thang M."/>
            <person name="Chan C."/>
        </authorList>
    </citation>
    <scope>NUCLEOTIDE SEQUENCE [LARGE SCALE GENOMIC DNA]</scope>
</reference>
<protein>
    <submittedName>
        <fullName evidence="1">Uncharacterized protein</fullName>
    </submittedName>
</protein>
<name>A0ABP0RVV0_9DINO</name>